<dbReference type="InterPro" id="IPR002678">
    <property type="entry name" value="DUF34/NIF3"/>
</dbReference>
<sequence length="263" mass="29726">MKVTVNDVLQLLKNNIEVPKNTVDTLKFGSENAVVNGIAIAFMPTYRVIQQAIDLGANLLITHECLFYNHWDEKPYGENQVHEEKEKLLKESGLAVFRFHDYWHRYQPDGITKGLVQALEWEPYISDELPTATIVQLPMTTVFDIAQYVKGKLGMDYLRCVGDLSMKCQRVGLLVGYRGGGSTAIPLMEKYDLDLVLFGEGPEWETPEYVRDAISQGRNKAVIALGHAESEEPGMRYLAKLVQGKFPTIPTNFISMQPLFQVI</sequence>
<dbReference type="GO" id="GO:0046872">
    <property type="term" value="F:metal ion binding"/>
    <property type="evidence" value="ECO:0007669"/>
    <property type="project" value="UniProtKB-KW"/>
</dbReference>
<evidence type="ECO:0000256" key="4">
    <source>
        <dbReference type="PIRSR" id="PIRSR602678-1"/>
    </source>
</evidence>
<name>A0AAE3IUY2_9BACI</name>
<dbReference type="Pfam" id="PF01784">
    <property type="entry name" value="DUF34_NIF3"/>
    <property type="match status" value="1"/>
</dbReference>
<protein>
    <recommendedName>
        <fullName evidence="2">GTP cyclohydrolase 1 type 2 homolog</fullName>
    </recommendedName>
</protein>
<evidence type="ECO:0000256" key="3">
    <source>
        <dbReference type="ARBA" id="ARBA00022723"/>
    </source>
</evidence>
<gene>
    <name evidence="5" type="ORF">OEV98_16360</name>
</gene>
<dbReference type="InterPro" id="IPR036069">
    <property type="entry name" value="DUF34/NIF3_sf"/>
</dbReference>
<accession>A0AAE3IUY2</accession>
<reference evidence="5" key="1">
    <citation type="submission" date="2022-10" db="EMBL/GenBank/DDBJ databases">
        <title>Description of Fervidibacillus gen. nov. in the family Fervidibacillaceae fam. nov. with two species, Fervidibacillus albus sp. nov., and Fervidibacillus halotolerans sp. nov., isolated from tidal flat sediments.</title>
        <authorList>
            <person name="Kwon K.K."/>
            <person name="Yang S.-H."/>
        </authorList>
    </citation>
    <scope>NUCLEOTIDE SEQUENCE</scope>
    <source>
        <strain evidence="5">JCM 19140</strain>
    </source>
</reference>
<evidence type="ECO:0000313" key="6">
    <source>
        <dbReference type="Proteomes" id="UP001209318"/>
    </source>
</evidence>
<dbReference type="PANTHER" id="PTHR13799:SF14">
    <property type="entry name" value="GTP CYCLOHYDROLASE 1 TYPE 2 HOMOLOG"/>
    <property type="match status" value="1"/>
</dbReference>
<dbReference type="RefSeq" id="WP_263074424.1">
    <property type="nucleotide sequence ID" value="NZ_JAOUSF010000006.1"/>
</dbReference>
<dbReference type="GO" id="GO:0005737">
    <property type="term" value="C:cytoplasm"/>
    <property type="evidence" value="ECO:0007669"/>
    <property type="project" value="TreeGrafter"/>
</dbReference>
<comment type="similarity">
    <text evidence="1">Belongs to the GTP cyclohydrolase I type 2/NIF3 family.</text>
</comment>
<feature type="binding site" evidence="4">
    <location>
        <position position="227"/>
    </location>
    <ligand>
        <name>a divalent metal cation</name>
        <dbReference type="ChEBI" id="CHEBI:60240"/>
        <label>1</label>
    </ligand>
</feature>
<comment type="caution">
    <text evidence="5">The sequence shown here is derived from an EMBL/GenBank/DDBJ whole genome shotgun (WGS) entry which is preliminary data.</text>
</comment>
<dbReference type="SUPFAM" id="SSF102705">
    <property type="entry name" value="NIF3 (NGG1p interacting factor 3)-like"/>
    <property type="match status" value="1"/>
</dbReference>
<dbReference type="Gene3D" id="3.40.1390.30">
    <property type="entry name" value="NIF3 (NGG1p interacting factor 3)-like"/>
    <property type="match status" value="2"/>
</dbReference>
<keyword evidence="6" id="KW-1185">Reference proteome</keyword>
<evidence type="ECO:0000256" key="2">
    <source>
        <dbReference type="ARBA" id="ARBA00022112"/>
    </source>
</evidence>
<feature type="binding site" evidence="4">
    <location>
        <position position="63"/>
    </location>
    <ligand>
        <name>a divalent metal cation</name>
        <dbReference type="ChEBI" id="CHEBI:60240"/>
        <label>1</label>
    </ligand>
</feature>
<dbReference type="PANTHER" id="PTHR13799">
    <property type="entry name" value="NGG1 INTERACTING FACTOR 3"/>
    <property type="match status" value="1"/>
</dbReference>
<proteinExistence type="inferred from homology"/>
<organism evidence="5 6">
    <name type="scientific">Perspicuibacillus lycopersici</name>
    <dbReference type="NCBI Taxonomy" id="1325689"/>
    <lineage>
        <taxon>Bacteria</taxon>
        <taxon>Bacillati</taxon>
        <taxon>Bacillota</taxon>
        <taxon>Bacilli</taxon>
        <taxon>Bacillales</taxon>
        <taxon>Bacillaceae</taxon>
        <taxon>Perspicuibacillus</taxon>
    </lineage>
</organism>
<keyword evidence="3 4" id="KW-0479">Metal-binding</keyword>
<dbReference type="Proteomes" id="UP001209318">
    <property type="component" value="Unassembled WGS sequence"/>
</dbReference>
<feature type="binding site" evidence="4">
    <location>
        <position position="231"/>
    </location>
    <ligand>
        <name>a divalent metal cation</name>
        <dbReference type="ChEBI" id="CHEBI:60240"/>
        <label>1</label>
    </ligand>
</feature>
<evidence type="ECO:0000256" key="1">
    <source>
        <dbReference type="ARBA" id="ARBA00006964"/>
    </source>
</evidence>
<evidence type="ECO:0000313" key="5">
    <source>
        <dbReference type="EMBL" id="MCU9615110.1"/>
    </source>
</evidence>
<dbReference type="AlphaFoldDB" id="A0AAE3IUY2"/>
<dbReference type="EMBL" id="JAOUSF010000006">
    <property type="protein sequence ID" value="MCU9615110.1"/>
    <property type="molecule type" value="Genomic_DNA"/>
</dbReference>